<feature type="region of interest" description="Disordered" evidence="1">
    <location>
        <begin position="296"/>
        <end position="382"/>
    </location>
</feature>
<comment type="caution">
    <text evidence="2">The sequence shown here is derived from an EMBL/GenBank/DDBJ whole genome shotgun (WGS) entry which is preliminary data.</text>
</comment>
<evidence type="ECO:0000313" key="2">
    <source>
        <dbReference type="EMBL" id="KAF2973182.1"/>
    </source>
</evidence>
<proteinExistence type="predicted"/>
<dbReference type="InParanoid" id="A0A7C8J3R2"/>
<evidence type="ECO:0000313" key="3">
    <source>
        <dbReference type="Proteomes" id="UP000481858"/>
    </source>
</evidence>
<sequence>MALQTDFVPTPTTLAASITAPPTIQFTPPPECYDPANNWIVTTSCYLDLGSSISYPDWLTCSLSHFGAPAWYDLSCNVPQPTDYHEAPKVTQDGVVSYYAGCPVGFSATVTSSYPGWNTYSYEDHYDATAYVVACCPTQYHFELDTATIDPRQRTTTSHDGVNYSVFIYPLPWCAATSISELSGEDLAVKTWSNPMAWDKRQLQTIAWDYEHGTMFAHSVGYTYTVFQSTHTCYEYCDEWFTYYYPDGVGGTPGPAWPTTSDAGAAISPRVTSAPELTLTSGQTLELTSELSLDTSFSAPYRPTNGSNPSETLSQSVPGGETITSADEPLSSSTPGSGAESTASSTGDIPVSSPSSTTPTAATPSSTITESSTSTPAAAGSLSPSLVGTIILGVAIVVLS</sequence>
<feature type="compositionally biased region" description="Polar residues" evidence="1">
    <location>
        <begin position="304"/>
        <end position="325"/>
    </location>
</feature>
<dbReference type="OrthoDB" id="4588275at2759"/>
<evidence type="ECO:0000256" key="1">
    <source>
        <dbReference type="SAM" id="MobiDB-lite"/>
    </source>
</evidence>
<name>A0A7C8J3R2_9PEZI</name>
<organism evidence="2 3">
    <name type="scientific">Xylaria multiplex</name>
    <dbReference type="NCBI Taxonomy" id="323545"/>
    <lineage>
        <taxon>Eukaryota</taxon>
        <taxon>Fungi</taxon>
        <taxon>Dikarya</taxon>
        <taxon>Ascomycota</taxon>
        <taxon>Pezizomycotina</taxon>
        <taxon>Sordariomycetes</taxon>
        <taxon>Xylariomycetidae</taxon>
        <taxon>Xylariales</taxon>
        <taxon>Xylariaceae</taxon>
        <taxon>Xylaria</taxon>
    </lineage>
</organism>
<feature type="compositionally biased region" description="Low complexity" evidence="1">
    <location>
        <begin position="331"/>
        <end position="382"/>
    </location>
</feature>
<dbReference type="EMBL" id="WUBL01000002">
    <property type="protein sequence ID" value="KAF2973182.1"/>
    <property type="molecule type" value="Genomic_DNA"/>
</dbReference>
<keyword evidence="3" id="KW-1185">Reference proteome</keyword>
<protein>
    <submittedName>
        <fullName evidence="2">Uncharacterized protein</fullName>
    </submittedName>
</protein>
<dbReference type="AlphaFoldDB" id="A0A7C8J3R2"/>
<accession>A0A7C8J3R2</accession>
<gene>
    <name evidence="2" type="ORF">GQX73_g410</name>
</gene>
<reference evidence="2 3" key="1">
    <citation type="submission" date="2019-12" db="EMBL/GenBank/DDBJ databases">
        <title>Draft genome sequence of the ascomycete Xylaria multiplex DSM 110363.</title>
        <authorList>
            <person name="Buettner E."/>
            <person name="Kellner H."/>
        </authorList>
    </citation>
    <scope>NUCLEOTIDE SEQUENCE [LARGE SCALE GENOMIC DNA]</scope>
    <source>
        <strain evidence="2 3">DSM 110363</strain>
    </source>
</reference>
<dbReference type="Proteomes" id="UP000481858">
    <property type="component" value="Unassembled WGS sequence"/>
</dbReference>